<evidence type="ECO:0000313" key="2">
    <source>
        <dbReference type="Proteomes" id="UP000290932"/>
    </source>
</evidence>
<protein>
    <submittedName>
        <fullName evidence="1">Uncharacterized protein</fullName>
    </submittedName>
</protein>
<dbReference type="EMBL" id="LHQS01000004">
    <property type="protein sequence ID" value="RXE55209.1"/>
    <property type="molecule type" value="Genomic_DNA"/>
</dbReference>
<reference evidence="1 2" key="1">
    <citation type="journal article" date="2015" name="Int. J. Syst. Evol. Microbiol.">
        <title>Methanoculleus taiwanensis sp. nov., a methanogen isolated from deep marine sediment at the deformation front area near Taiwan.</title>
        <authorList>
            <person name="Weng C.Y."/>
            <person name="Chen S.C."/>
            <person name="Lai M.C."/>
            <person name="Wu S.Y."/>
            <person name="Lin S."/>
            <person name="Yang T.F."/>
            <person name="Chen P.C."/>
        </authorList>
    </citation>
    <scope>NUCLEOTIDE SEQUENCE [LARGE SCALE GENOMIC DNA]</scope>
    <source>
        <strain evidence="1 2">CYW4</strain>
    </source>
</reference>
<gene>
    <name evidence="1" type="ORF">ABH15_13075</name>
</gene>
<comment type="caution">
    <text evidence="1">The sequence shown here is derived from an EMBL/GenBank/DDBJ whole genome shotgun (WGS) entry which is preliminary data.</text>
</comment>
<proteinExistence type="predicted"/>
<keyword evidence="2" id="KW-1185">Reference proteome</keyword>
<name>A0A498GWC3_9EURY</name>
<accession>A0A498GWC3</accession>
<sequence>MERGRQQGTKEFVEAAIRDTPTYPGLREELHNFSFRAVEDLPGSARWESREYELVVLVRTDPETQAVTEARVFASGDPETEAFPR</sequence>
<evidence type="ECO:0000313" key="1">
    <source>
        <dbReference type="EMBL" id="RXE55209.1"/>
    </source>
</evidence>
<dbReference type="AlphaFoldDB" id="A0A498GWC3"/>
<organism evidence="1 2">
    <name type="scientific">Methanoculleus taiwanensis</name>
    <dbReference type="NCBI Taxonomy" id="1550565"/>
    <lineage>
        <taxon>Archaea</taxon>
        <taxon>Methanobacteriati</taxon>
        <taxon>Methanobacteriota</taxon>
        <taxon>Stenosarchaea group</taxon>
        <taxon>Methanomicrobia</taxon>
        <taxon>Methanomicrobiales</taxon>
        <taxon>Methanomicrobiaceae</taxon>
        <taxon>Methanoculleus</taxon>
    </lineage>
</organism>
<dbReference type="Proteomes" id="UP000290932">
    <property type="component" value="Unassembled WGS sequence"/>
</dbReference>